<reference evidence="3 4" key="1">
    <citation type="journal article" date="2020" name="ISME J.">
        <title>Uncovering the hidden diversity of litter-decomposition mechanisms in mushroom-forming fungi.</title>
        <authorList>
            <person name="Floudas D."/>
            <person name="Bentzer J."/>
            <person name="Ahren D."/>
            <person name="Johansson T."/>
            <person name="Persson P."/>
            <person name="Tunlid A."/>
        </authorList>
    </citation>
    <scope>NUCLEOTIDE SEQUENCE [LARGE SCALE GENOMIC DNA]</scope>
    <source>
        <strain evidence="3 4">CBS 146.42</strain>
    </source>
</reference>
<gene>
    <name evidence="3" type="ORF">D9756_005682</name>
</gene>
<feature type="compositionally biased region" description="Basic and acidic residues" evidence="1">
    <location>
        <begin position="167"/>
        <end position="181"/>
    </location>
</feature>
<dbReference type="Proteomes" id="UP000559027">
    <property type="component" value="Unassembled WGS sequence"/>
</dbReference>
<dbReference type="OrthoDB" id="45256at2759"/>
<evidence type="ECO:0000313" key="3">
    <source>
        <dbReference type="EMBL" id="KAF5354881.1"/>
    </source>
</evidence>
<dbReference type="AlphaFoldDB" id="A0A8H5FZF2"/>
<feature type="region of interest" description="Disordered" evidence="1">
    <location>
        <begin position="434"/>
        <end position="467"/>
    </location>
</feature>
<feature type="domain" description="Rit1 N-terminal" evidence="2">
    <location>
        <begin position="598"/>
        <end position="730"/>
    </location>
</feature>
<dbReference type="Pfam" id="PF17184">
    <property type="entry name" value="Rit1_C"/>
    <property type="match status" value="2"/>
</dbReference>
<dbReference type="EMBL" id="JAACJO010000008">
    <property type="protein sequence ID" value="KAF5354881.1"/>
    <property type="molecule type" value="Genomic_DNA"/>
</dbReference>
<sequence length="899" mass="100055">MPGNLFHSLLGRHPDTEVLEGAAQINQHCRQKSTDLVIRHLDHVFNDLHVNFEALNRSSRNSHQVRNQRHSIRRLADVSNQSLDPEHRNQTSRLGSASYPESSGPQDGPGQDGMEIHASEHMADGQRNEWQEPFELQEANESFLSQAQQLDPESSMSRSRAVQDWTVKYEPESPEREPERRARGKYRSGKDRERQAQTQQTGMGRPDKLQVPSYSNPLSRPRVSKPLPEIPIPKIVQTPPSPTGAILDAPLGQAEPDGIIQGFRHGGPQRSEAEPVHCSATRFRMEDLVESQDISDGTLSIHSTSVGEHDRETSDENLRSLIRHIRSLIKLCQEEVDKKAPYSQEVPNLSSALGLLDFIMELHEASEIPLVDYRELKSLRNRSGRLCTRLTKERTTYETQKLFKEVTPIVMRWAQIMNTRRRWDFGTSLPSSSVGKKVYGESLPPVSTPSHAAASQQGSGDSPQDNLQASSYITALSHLSTDRHATPPALPSSGPDFDCSMERRRNRSSLASSTSYLSYANGIASETPAYFKSTDGHMGNRGFNLRRENLHLLPLISQKSGIVLVDSTRRENSTVRFVFGGNDASWNLLHRQSGISSCTRPEGVVSAQEHHHITIKLDGWAKALADSSFELPLDLLAPLRPFWITPSITTFPVLDANTQSPAFFPIICISASKQVETGTERRFGGFAYVQGSGDDHKLWGMGLAPQIFWQYRAELIASPRASLEDLIRRNVSSSPTSYTPSPTDVNFLQSRFSPTPVHKTNRRIKLASFPPTDLDDLLSSLRSGVPEGVNAAYIILNFSLSPNNLEASPLESGGLKKYPLPQNMLHTLALLKGKTKPDTHFLQHILPTTIPFIKNHLLSNLPKNMYILEGRENDSGTRLDVSVDLGVVISSPGLIFCNA</sequence>
<dbReference type="InterPro" id="IPR007306">
    <property type="entry name" value="Rit1"/>
</dbReference>
<keyword evidence="4" id="KW-1185">Reference proteome</keyword>
<feature type="compositionally biased region" description="Polar residues" evidence="1">
    <location>
        <begin position="448"/>
        <end position="467"/>
    </location>
</feature>
<evidence type="ECO:0000256" key="1">
    <source>
        <dbReference type="SAM" id="MobiDB-lite"/>
    </source>
</evidence>
<dbReference type="PANTHER" id="PTHR31811">
    <property type="entry name" value="TRNA A64-2'-O-RIBOSYLPHOSPHATE TRANSFERASE"/>
    <property type="match status" value="1"/>
</dbReference>
<accession>A0A8H5FZF2</accession>
<feature type="compositionally biased region" description="Polar residues" evidence="1">
    <location>
        <begin position="91"/>
        <end position="105"/>
    </location>
</feature>
<dbReference type="GO" id="GO:0043399">
    <property type="term" value="F:tRNA adenosine(64)-2'-O-ribosylphosphate transferase activity"/>
    <property type="evidence" value="ECO:0007669"/>
    <property type="project" value="InterPro"/>
</dbReference>
<feature type="domain" description="Rit1 N-terminal" evidence="2">
    <location>
        <begin position="520"/>
        <end position="571"/>
    </location>
</feature>
<feature type="region of interest" description="Disordered" evidence="1">
    <location>
        <begin position="59"/>
        <end position="115"/>
    </location>
</feature>
<feature type="region of interest" description="Disordered" evidence="1">
    <location>
        <begin position="480"/>
        <end position="505"/>
    </location>
</feature>
<name>A0A8H5FZF2_9AGAR</name>
<evidence type="ECO:0000259" key="2">
    <source>
        <dbReference type="Pfam" id="PF17184"/>
    </source>
</evidence>
<feature type="compositionally biased region" description="Polar residues" evidence="1">
    <location>
        <begin position="146"/>
        <end position="160"/>
    </location>
</feature>
<dbReference type="InterPro" id="IPR033449">
    <property type="entry name" value="Rit1_N"/>
</dbReference>
<feature type="region of interest" description="Disordered" evidence="1">
    <location>
        <begin position="146"/>
        <end position="240"/>
    </location>
</feature>
<protein>
    <recommendedName>
        <fullName evidence="2">Rit1 N-terminal domain-containing protein</fullName>
    </recommendedName>
</protein>
<comment type="caution">
    <text evidence="3">The sequence shown here is derived from an EMBL/GenBank/DDBJ whole genome shotgun (WGS) entry which is preliminary data.</text>
</comment>
<dbReference type="GO" id="GO:0005737">
    <property type="term" value="C:cytoplasm"/>
    <property type="evidence" value="ECO:0007669"/>
    <property type="project" value="TreeGrafter"/>
</dbReference>
<dbReference type="GO" id="GO:0019988">
    <property type="term" value="P:charged-tRNA amino acid modification"/>
    <property type="evidence" value="ECO:0007669"/>
    <property type="project" value="InterPro"/>
</dbReference>
<dbReference type="PANTHER" id="PTHR31811:SF0">
    <property type="entry name" value="TRNA A64-2'-O-RIBOSYLPHOSPHATE TRANSFERASE"/>
    <property type="match status" value="1"/>
</dbReference>
<proteinExistence type="predicted"/>
<evidence type="ECO:0000313" key="4">
    <source>
        <dbReference type="Proteomes" id="UP000559027"/>
    </source>
</evidence>
<organism evidence="3 4">
    <name type="scientific">Leucocoprinus leucothites</name>
    <dbReference type="NCBI Taxonomy" id="201217"/>
    <lineage>
        <taxon>Eukaryota</taxon>
        <taxon>Fungi</taxon>
        <taxon>Dikarya</taxon>
        <taxon>Basidiomycota</taxon>
        <taxon>Agaricomycotina</taxon>
        <taxon>Agaricomycetes</taxon>
        <taxon>Agaricomycetidae</taxon>
        <taxon>Agaricales</taxon>
        <taxon>Agaricineae</taxon>
        <taxon>Agaricaceae</taxon>
        <taxon>Leucocoprinus</taxon>
    </lineage>
</organism>